<name>B5EEX3_CITBB</name>
<evidence type="ECO:0000256" key="5">
    <source>
        <dbReference type="ARBA" id="ARBA00023136"/>
    </source>
</evidence>
<evidence type="ECO:0000313" key="7">
    <source>
        <dbReference type="EMBL" id="ACH37869.1"/>
    </source>
</evidence>
<dbReference type="PANTHER" id="PTHR30606">
    <property type="entry name" value="LIPID A BIOSYNTHESIS LAUROYL ACYLTRANSFERASE"/>
    <property type="match status" value="1"/>
</dbReference>
<reference evidence="7 8" key="1">
    <citation type="submission" date="2008-07" db="EMBL/GenBank/DDBJ databases">
        <title>Complete sequence of Geobacter bemidjiensis BEM.</title>
        <authorList>
            <consortium name="US DOE Joint Genome Institute"/>
            <person name="Lucas S."/>
            <person name="Copeland A."/>
            <person name="Lapidus A."/>
            <person name="Glavina del Rio T."/>
            <person name="Dalin E."/>
            <person name="Tice H."/>
            <person name="Bruce D."/>
            <person name="Goodwin L."/>
            <person name="Pitluck S."/>
            <person name="Kiss H."/>
            <person name="Brettin T."/>
            <person name="Detter J.C."/>
            <person name="Han C."/>
            <person name="Kuske C.R."/>
            <person name="Schmutz J."/>
            <person name="Larimer F."/>
            <person name="Land M."/>
            <person name="Hauser L."/>
            <person name="Kyrpides N."/>
            <person name="Lykidis A."/>
            <person name="Lovley D."/>
            <person name="Richardson P."/>
        </authorList>
    </citation>
    <scope>NUCLEOTIDE SEQUENCE [LARGE SCALE GENOMIC DNA]</scope>
    <source>
        <strain evidence="8">ATCC BAA-1014 / DSM 16622 / JCM 12645 / Bem</strain>
    </source>
</reference>
<dbReference type="PIRSF" id="PIRSF026649">
    <property type="entry name" value="MsbB"/>
    <property type="match status" value="1"/>
</dbReference>
<dbReference type="OrthoDB" id="9803456at2"/>
<dbReference type="GO" id="GO:0009247">
    <property type="term" value="P:glycolipid biosynthetic process"/>
    <property type="evidence" value="ECO:0007669"/>
    <property type="project" value="UniProtKB-ARBA"/>
</dbReference>
<dbReference type="EMBL" id="CP001124">
    <property type="protein sequence ID" value="ACH37869.1"/>
    <property type="molecule type" value="Genomic_DNA"/>
</dbReference>
<keyword evidence="3" id="KW-0997">Cell inner membrane</keyword>
<evidence type="ECO:0000313" key="8">
    <source>
        <dbReference type="Proteomes" id="UP000008825"/>
    </source>
</evidence>
<keyword evidence="4 7" id="KW-0808">Transferase</keyword>
<dbReference type="eggNOG" id="COG1560">
    <property type="taxonomic scope" value="Bacteria"/>
</dbReference>
<evidence type="ECO:0000256" key="4">
    <source>
        <dbReference type="ARBA" id="ARBA00022679"/>
    </source>
</evidence>
<dbReference type="CDD" id="cd07984">
    <property type="entry name" value="LPLAT_LABLAT-like"/>
    <property type="match status" value="1"/>
</dbReference>
<dbReference type="Proteomes" id="UP000008825">
    <property type="component" value="Chromosome"/>
</dbReference>
<dbReference type="AlphaFoldDB" id="B5EEX3"/>
<dbReference type="HOGENOM" id="CLU_049421_4_0_7"/>
<organism evidence="7 8">
    <name type="scientific">Citrifermentans bemidjiense (strain ATCC BAA-1014 / DSM 16622 / JCM 12645 / Bem)</name>
    <name type="common">Geobacter bemidjiensis</name>
    <dbReference type="NCBI Taxonomy" id="404380"/>
    <lineage>
        <taxon>Bacteria</taxon>
        <taxon>Pseudomonadati</taxon>
        <taxon>Thermodesulfobacteriota</taxon>
        <taxon>Desulfuromonadia</taxon>
        <taxon>Geobacterales</taxon>
        <taxon>Geobacteraceae</taxon>
        <taxon>Citrifermentans</taxon>
    </lineage>
</organism>
<keyword evidence="6 7" id="KW-0012">Acyltransferase</keyword>
<protein>
    <submittedName>
        <fullName evidence="7">Lipid A biosynthesis acyltransferase</fullName>
    </submittedName>
</protein>
<evidence type="ECO:0000256" key="2">
    <source>
        <dbReference type="ARBA" id="ARBA00022475"/>
    </source>
</evidence>
<comment type="subcellular location">
    <subcellularLocation>
        <location evidence="1">Cell inner membrane</location>
    </subcellularLocation>
</comment>
<dbReference type="GO" id="GO:0005886">
    <property type="term" value="C:plasma membrane"/>
    <property type="evidence" value="ECO:0007669"/>
    <property type="project" value="UniProtKB-SubCell"/>
</dbReference>
<reference evidence="7 8" key="2">
    <citation type="journal article" date="2010" name="BMC Genomics">
        <title>The genome of Geobacter bemidjiensis, exemplar for the subsurface clade of Geobacter species that predominate in Fe(III)-reducing subsurface environments.</title>
        <authorList>
            <person name="Aklujkar M."/>
            <person name="Young N.D."/>
            <person name="Holmes D."/>
            <person name="Chavan M."/>
            <person name="Risso C."/>
            <person name="Kiss H.E."/>
            <person name="Han C.S."/>
            <person name="Land M.L."/>
            <person name="Lovley D.R."/>
        </authorList>
    </citation>
    <scope>NUCLEOTIDE SEQUENCE [LARGE SCALE GENOMIC DNA]</scope>
    <source>
        <strain evidence="8">ATCC BAA-1014 / DSM 16622 / JCM 12645 / Bem</strain>
    </source>
</reference>
<sequence>MLKQIRWYLETALFVAVSFAVALLPDRLALAAGRGIGRLFFALVQGRRRIAIENIAASLPFLESQPGWRGGPPEQLARETFENLGCCVVEVCKLYRGKGQGLIDSVEFRGLEHYEAAAAKGKGVAFITAHCGNWELLALSFGQRYHDISVVARRQDNPYLNAMIEKIRKAYGNGVIYKDGALRSMFAALKKKEIVGILIDQAVHPDGGILVDFLGRPAWAIRLPALIGRKSGAPLVPGFIHREGTRNIITLYPEYPVSTLEDPEEAAAEDARGLTRFIEEYVIQHPTQWYWVHKRWKNSPAAADRAAGK</sequence>
<dbReference type="PANTHER" id="PTHR30606:SF9">
    <property type="entry name" value="LIPID A BIOSYNTHESIS LAUROYLTRANSFERASE"/>
    <property type="match status" value="1"/>
</dbReference>
<dbReference type="STRING" id="404380.Gbem_0846"/>
<evidence type="ECO:0000256" key="6">
    <source>
        <dbReference type="ARBA" id="ARBA00023315"/>
    </source>
</evidence>
<dbReference type="KEGG" id="gbm:Gbem_0846"/>
<evidence type="ECO:0000256" key="1">
    <source>
        <dbReference type="ARBA" id="ARBA00004533"/>
    </source>
</evidence>
<proteinExistence type="predicted"/>
<accession>B5EEX3</accession>
<keyword evidence="2" id="KW-1003">Cell membrane</keyword>
<keyword evidence="8" id="KW-1185">Reference proteome</keyword>
<evidence type="ECO:0000256" key="3">
    <source>
        <dbReference type="ARBA" id="ARBA00022519"/>
    </source>
</evidence>
<dbReference type="Pfam" id="PF03279">
    <property type="entry name" value="Lip_A_acyltrans"/>
    <property type="match status" value="1"/>
</dbReference>
<dbReference type="InterPro" id="IPR004960">
    <property type="entry name" value="LipA_acyltrans"/>
</dbReference>
<gene>
    <name evidence="7" type="ordered locus">Gbem_0846</name>
</gene>
<keyword evidence="5" id="KW-0472">Membrane</keyword>
<dbReference type="RefSeq" id="WP_012529280.1">
    <property type="nucleotide sequence ID" value="NC_011146.1"/>
</dbReference>
<dbReference type="GO" id="GO:0016746">
    <property type="term" value="F:acyltransferase activity"/>
    <property type="evidence" value="ECO:0007669"/>
    <property type="project" value="UniProtKB-KW"/>
</dbReference>